<evidence type="ECO:0000313" key="3">
    <source>
        <dbReference type="Proteomes" id="UP000784294"/>
    </source>
</evidence>
<accession>A0A448X9U8</accession>
<dbReference type="AlphaFoldDB" id="A0A448X9U8"/>
<protein>
    <recommendedName>
        <fullName evidence="4">DUF4939 domain-containing protein</fullName>
    </recommendedName>
</protein>
<feature type="region of interest" description="Disordered" evidence="1">
    <location>
        <begin position="49"/>
        <end position="73"/>
    </location>
</feature>
<sequence length="171" mass="19479">MRRKKMEEAPAIPQTTELLYSTLLQRLDEQEGKQNFIIQGLRSLSERLDAQQSEIPEGSTSSVTPGNRDFSHDPKIPFPDKFSGDRGKFFVFQEACKLYLSFFPHNFPTGEDEVRFVMTLLQGDPQVWALRLPSSDPARLSLEAFFATMAMLYDDPDRASSADSAIRKLRQ</sequence>
<proteinExistence type="predicted"/>
<reference evidence="2" key="1">
    <citation type="submission" date="2018-11" db="EMBL/GenBank/DDBJ databases">
        <authorList>
            <consortium name="Pathogen Informatics"/>
        </authorList>
    </citation>
    <scope>NUCLEOTIDE SEQUENCE</scope>
</reference>
<feature type="non-terminal residue" evidence="2">
    <location>
        <position position="171"/>
    </location>
</feature>
<dbReference type="EMBL" id="CAAALY010126903">
    <property type="protein sequence ID" value="VEL31824.1"/>
    <property type="molecule type" value="Genomic_DNA"/>
</dbReference>
<evidence type="ECO:0000256" key="1">
    <source>
        <dbReference type="SAM" id="MobiDB-lite"/>
    </source>
</evidence>
<evidence type="ECO:0000313" key="2">
    <source>
        <dbReference type="EMBL" id="VEL31824.1"/>
    </source>
</evidence>
<comment type="caution">
    <text evidence="2">The sequence shown here is derived from an EMBL/GenBank/DDBJ whole genome shotgun (WGS) entry which is preliminary data.</text>
</comment>
<evidence type="ECO:0008006" key="4">
    <source>
        <dbReference type="Google" id="ProtNLM"/>
    </source>
</evidence>
<dbReference type="Proteomes" id="UP000784294">
    <property type="component" value="Unassembled WGS sequence"/>
</dbReference>
<name>A0A448X9U8_9PLAT</name>
<feature type="compositionally biased region" description="Polar residues" evidence="1">
    <location>
        <begin position="50"/>
        <end position="65"/>
    </location>
</feature>
<gene>
    <name evidence="2" type="ORF">PXEA_LOCUS25264</name>
</gene>
<organism evidence="2 3">
    <name type="scientific">Protopolystoma xenopodis</name>
    <dbReference type="NCBI Taxonomy" id="117903"/>
    <lineage>
        <taxon>Eukaryota</taxon>
        <taxon>Metazoa</taxon>
        <taxon>Spiralia</taxon>
        <taxon>Lophotrochozoa</taxon>
        <taxon>Platyhelminthes</taxon>
        <taxon>Monogenea</taxon>
        <taxon>Polyopisthocotylea</taxon>
        <taxon>Polystomatidea</taxon>
        <taxon>Polystomatidae</taxon>
        <taxon>Protopolystoma</taxon>
    </lineage>
</organism>
<keyword evidence="3" id="KW-1185">Reference proteome</keyword>
<dbReference type="OrthoDB" id="9045808at2759"/>